<dbReference type="EMBL" id="CAVMJV010000014">
    <property type="protein sequence ID" value="CAK5050568.1"/>
    <property type="molecule type" value="Genomic_DNA"/>
</dbReference>
<evidence type="ECO:0000313" key="2">
    <source>
        <dbReference type="Proteomes" id="UP001497535"/>
    </source>
</evidence>
<organism evidence="1 2">
    <name type="scientific">Meloidogyne enterolobii</name>
    <name type="common">Root-knot nematode worm</name>
    <name type="synonym">Meloidogyne mayaguensis</name>
    <dbReference type="NCBI Taxonomy" id="390850"/>
    <lineage>
        <taxon>Eukaryota</taxon>
        <taxon>Metazoa</taxon>
        <taxon>Ecdysozoa</taxon>
        <taxon>Nematoda</taxon>
        <taxon>Chromadorea</taxon>
        <taxon>Rhabditida</taxon>
        <taxon>Tylenchina</taxon>
        <taxon>Tylenchomorpha</taxon>
        <taxon>Tylenchoidea</taxon>
        <taxon>Meloidogynidae</taxon>
        <taxon>Meloidogyninae</taxon>
        <taxon>Meloidogyne</taxon>
    </lineage>
</organism>
<dbReference type="Proteomes" id="UP001497535">
    <property type="component" value="Unassembled WGS sequence"/>
</dbReference>
<accession>A0ACB0YK88</accession>
<comment type="caution">
    <text evidence="1">The sequence shown here is derived from an EMBL/GenBank/DDBJ whole genome shotgun (WGS) entry which is preliminary data.</text>
</comment>
<name>A0ACB0YK88_MELEN</name>
<protein>
    <submittedName>
        <fullName evidence="1">Uncharacterized protein</fullName>
    </submittedName>
</protein>
<gene>
    <name evidence="1" type="ORF">MENTE1834_LOCUS13348</name>
</gene>
<sequence length="474" mass="52700">MGKKRNTNKVTLAVPLSVAAIGGGKGGGSIGGPDPSDTSDLESVYSASVVGEGADSDNENDFASLVDSFGDLVENAQDKRIETRLRAIDSLLLVLNKNCIPESVEKWRGTLAEIILVNLKRTSEEATRVCSLAALLSLQLGVGIEEDICEIVNLMRQICSDVSASEVVRSSCAQAIGLCVYLSVESHNDRLESMQTLKSIWSAMKPAGVGGTSLFSSALASWSLLLERFDSDFISTQIGEMQPRICSFLESTTVEARISAGESLMILHEIGVENIDDEFQFSNQNYLKQILGNLAADSSKNRAKRDKKLQKLTFRHINDVICNEKLEQLSIRFNKRETLDIQKCHQKLLYDLLCQLLKSDLNGHLTKNLVLRELFDLGPVVSIEEPVKMSKSQKIERVCDFIFLIVGGIIGNLFFNRFVLYSHSHPLKVDTLVGLQVLRRPWSFKKSFLKFSKYFWLIINKRLGVPNFQQLETG</sequence>
<reference evidence="1" key="1">
    <citation type="submission" date="2023-11" db="EMBL/GenBank/DDBJ databases">
        <authorList>
            <person name="Poullet M."/>
        </authorList>
    </citation>
    <scope>NUCLEOTIDE SEQUENCE</scope>
    <source>
        <strain evidence="1">E1834</strain>
    </source>
</reference>
<keyword evidence="2" id="KW-1185">Reference proteome</keyword>
<evidence type="ECO:0000313" key="1">
    <source>
        <dbReference type="EMBL" id="CAK5050568.1"/>
    </source>
</evidence>
<proteinExistence type="predicted"/>